<evidence type="ECO:0000256" key="3">
    <source>
        <dbReference type="ARBA" id="ARBA00012027"/>
    </source>
</evidence>
<keyword evidence="7" id="KW-1133">Transmembrane helix</keyword>
<dbReference type="GO" id="GO:0016042">
    <property type="term" value="P:lipid catabolic process"/>
    <property type="evidence" value="ECO:0007669"/>
    <property type="project" value="UniProtKB-KW"/>
</dbReference>
<evidence type="ECO:0000259" key="8">
    <source>
        <dbReference type="Pfam" id="PF13091"/>
    </source>
</evidence>
<keyword evidence="7" id="KW-0812">Transmembrane</keyword>
<keyword evidence="5" id="KW-0442">Lipid degradation</keyword>
<dbReference type="GO" id="GO:0004630">
    <property type="term" value="F:phospholipase D activity"/>
    <property type="evidence" value="ECO:0007669"/>
    <property type="project" value="UniProtKB-EC"/>
</dbReference>
<feature type="domain" description="Phospholipase D-like" evidence="8">
    <location>
        <begin position="316"/>
        <end position="456"/>
    </location>
</feature>
<keyword evidence="7" id="KW-0472">Membrane</keyword>
<proteinExistence type="inferred from homology"/>
<dbReference type="KEGG" id="ghl:GM160_07110"/>
<dbReference type="RefSeq" id="WP_156574189.1">
    <property type="nucleotide sequence ID" value="NZ_CP046415.1"/>
</dbReference>
<evidence type="ECO:0000256" key="4">
    <source>
        <dbReference type="ARBA" id="ARBA00022801"/>
    </source>
</evidence>
<dbReference type="InterPro" id="IPR051406">
    <property type="entry name" value="PLD_domain"/>
</dbReference>
<dbReference type="InterPro" id="IPR025202">
    <property type="entry name" value="PLD-like_dom"/>
</dbReference>
<dbReference type="EC" id="3.1.4.4" evidence="3"/>
<evidence type="ECO:0000256" key="7">
    <source>
        <dbReference type="SAM" id="Phobius"/>
    </source>
</evidence>
<evidence type="ECO:0000256" key="5">
    <source>
        <dbReference type="ARBA" id="ARBA00022963"/>
    </source>
</evidence>
<keyword evidence="6" id="KW-0443">Lipid metabolism</keyword>
<evidence type="ECO:0000313" key="9">
    <source>
        <dbReference type="EMBL" id="QGT78685.1"/>
    </source>
</evidence>
<dbReference type="CDD" id="cd09129">
    <property type="entry name" value="PLDc_unchar2_1"/>
    <property type="match status" value="1"/>
</dbReference>
<evidence type="ECO:0000256" key="6">
    <source>
        <dbReference type="ARBA" id="ARBA00023098"/>
    </source>
</evidence>
<evidence type="ECO:0000256" key="2">
    <source>
        <dbReference type="ARBA" id="ARBA00008664"/>
    </source>
</evidence>
<protein>
    <recommendedName>
        <fullName evidence="3">phospholipase D</fullName>
        <ecNumber evidence="3">3.1.4.4</ecNumber>
    </recommendedName>
</protein>
<keyword evidence="4" id="KW-0378">Hydrolase</keyword>
<evidence type="ECO:0000313" key="10">
    <source>
        <dbReference type="Proteomes" id="UP000427716"/>
    </source>
</evidence>
<dbReference type="EMBL" id="CP046415">
    <property type="protein sequence ID" value="QGT78685.1"/>
    <property type="molecule type" value="Genomic_DNA"/>
</dbReference>
<gene>
    <name evidence="9" type="ORF">GM160_07110</name>
</gene>
<dbReference type="CDD" id="cd09130">
    <property type="entry name" value="PLDc_unchar2_2"/>
    <property type="match status" value="1"/>
</dbReference>
<dbReference type="PANTHER" id="PTHR43856:SF1">
    <property type="entry name" value="MITOCHONDRIAL CARDIOLIPIN HYDROLASE"/>
    <property type="match status" value="1"/>
</dbReference>
<dbReference type="GO" id="GO:0016891">
    <property type="term" value="F:RNA endonuclease activity producing 5'-phosphomonoesters, hydrolytic mechanism"/>
    <property type="evidence" value="ECO:0007669"/>
    <property type="project" value="TreeGrafter"/>
</dbReference>
<sequence length="493" mass="55050">MHPPQPPRHRRYRPGKRSLIALLSIGLIAWLAMGAWHVYKPMPGGLDVATPWVPAEEVRFLADTTYTAPDGTRVSDQRIFDAIREMIGGSQRLLVLDMFLFNNFAGETGDGHRPLSTELTQALIDQRGRQPDLKAVLITDPVNTAYGSVAADHLGKLRDEGVRVITTDLDRLRDPNPLWSGLWRLCCRWLESEPGAGWLPNPLAEDRGATLAAWMRLLNFKANHRKTVIADRGEQWIGLVTSANPHDASSRHGNVALRFAGPAALDLLATEQAAAELSGAERAFALPSPPRGDPLDSKEGRLRVLTEARIREAAVAMIQAAEDGERLDLAMFYLSHREVIDALKQAAARGVALRVLLDANHDAFGREKSGIPNRPVGMELHRAGVPVRWCDTRGEQCHSKMLLHRQADGSGRLLLGSANFTRRNLDNFNMETNVEWQAPPDHPALREAMAFFDTRWGNTNGEHHSLPFAEYADDSWWRYWRYRLMEATGLSTF</sequence>
<keyword evidence="10" id="KW-1185">Reference proteome</keyword>
<dbReference type="Pfam" id="PF13091">
    <property type="entry name" value="PLDc_2"/>
    <property type="match status" value="1"/>
</dbReference>
<dbReference type="Proteomes" id="UP000427716">
    <property type="component" value="Chromosome"/>
</dbReference>
<name>A0A6I6D3F3_9GAMM</name>
<dbReference type="Gene3D" id="3.30.870.10">
    <property type="entry name" value="Endonuclease Chain A"/>
    <property type="match status" value="2"/>
</dbReference>
<comment type="catalytic activity">
    <reaction evidence="1">
        <text>a 1,2-diacyl-sn-glycero-3-phosphocholine + H2O = a 1,2-diacyl-sn-glycero-3-phosphate + choline + H(+)</text>
        <dbReference type="Rhea" id="RHEA:14445"/>
        <dbReference type="ChEBI" id="CHEBI:15354"/>
        <dbReference type="ChEBI" id="CHEBI:15377"/>
        <dbReference type="ChEBI" id="CHEBI:15378"/>
        <dbReference type="ChEBI" id="CHEBI:57643"/>
        <dbReference type="ChEBI" id="CHEBI:58608"/>
        <dbReference type="EC" id="3.1.4.4"/>
    </reaction>
</comment>
<dbReference type="PANTHER" id="PTHR43856">
    <property type="entry name" value="CARDIOLIPIN HYDROLASE"/>
    <property type="match status" value="1"/>
</dbReference>
<dbReference type="SUPFAM" id="SSF56024">
    <property type="entry name" value="Phospholipase D/nuclease"/>
    <property type="match status" value="2"/>
</dbReference>
<feature type="transmembrane region" description="Helical" evidence="7">
    <location>
        <begin position="20"/>
        <end position="39"/>
    </location>
</feature>
<evidence type="ECO:0000256" key="1">
    <source>
        <dbReference type="ARBA" id="ARBA00000798"/>
    </source>
</evidence>
<reference evidence="9 10" key="1">
    <citation type="submission" date="2019-11" db="EMBL/GenBank/DDBJ databases">
        <authorList>
            <person name="Zhang J."/>
            <person name="Sun C."/>
        </authorList>
    </citation>
    <scope>NUCLEOTIDE SEQUENCE [LARGE SCALE GENOMIC DNA]</scope>
    <source>
        <strain evidence="10">sp2</strain>
    </source>
</reference>
<accession>A0A6I6D3F3</accession>
<organism evidence="9 10">
    <name type="scientific">Guyparkeria halophila</name>
    <dbReference type="NCBI Taxonomy" id="47960"/>
    <lineage>
        <taxon>Bacteria</taxon>
        <taxon>Pseudomonadati</taxon>
        <taxon>Pseudomonadota</taxon>
        <taxon>Gammaproteobacteria</taxon>
        <taxon>Chromatiales</taxon>
        <taxon>Thioalkalibacteraceae</taxon>
        <taxon>Guyparkeria</taxon>
    </lineage>
</organism>
<dbReference type="AlphaFoldDB" id="A0A6I6D3F3"/>
<comment type="similarity">
    <text evidence="2">Belongs to the phospholipase D family.</text>
</comment>